<dbReference type="NCBIfam" id="TIGR01007">
    <property type="entry name" value="eps_fam"/>
    <property type="match status" value="1"/>
</dbReference>
<dbReference type="AlphaFoldDB" id="A0A7C9PH52"/>
<dbReference type="EC" id="2.7.10.2" evidence="5"/>
<dbReference type="PANTHER" id="PTHR32309:SF13">
    <property type="entry name" value="FERRIC ENTEROBACTIN TRANSPORT PROTEIN FEPE"/>
    <property type="match status" value="1"/>
</dbReference>
<dbReference type="SUPFAM" id="SSF52540">
    <property type="entry name" value="P-loop containing nucleoside triphosphate hydrolases"/>
    <property type="match status" value="1"/>
</dbReference>
<evidence type="ECO:0000313" key="6">
    <source>
        <dbReference type="Proteomes" id="UP000484255"/>
    </source>
</evidence>
<proteinExistence type="predicted"/>
<dbReference type="Pfam" id="PF01656">
    <property type="entry name" value="CbiA"/>
    <property type="match status" value="1"/>
</dbReference>
<protein>
    <submittedName>
        <fullName evidence="5">Polysaccharide biosynthesis tyrosine autokinase</fullName>
        <ecNumber evidence="5">2.7.10.2</ecNumber>
    </submittedName>
</protein>
<evidence type="ECO:0000313" key="5">
    <source>
        <dbReference type="EMBL" id="NDY90914.1"/>
    </source>
</evidence>
<sequence length="302" mass="32253">MGKADTPPDTIFGQFQTGSGGEPHGTRSIGELIQDAKHLSPEDLEKIAEYQRAHGLRFGEAAIALGLATAEDVLQALSQQFNYAVGKPDQQSISDELVTLVQPFGHQAEAFRAMRSQFLLRARADAGAPRMPMAVVSTRPGDGKSFFCANLAVSLAQLGGRVLLIDADLRGPRLHHVFGVDNSKGLTNVLSGRGGRGVIKSVHGIDNLFLIPVGVQPPNPLELVESTAFGLLLREVTVKFDHVVVDTPAISLGVDGMVVASRCGSALVVGRKNTSRMAELRDLTARLQSAQTRLLGVVMNEF</sequence>
<keyword evidence="6" id="KW-1185">Reference proteome</keyword>
<dbReference type="GO" id="GO:0005524">
    <property type="term" value="F:ATP binding"/>
    <property type="evidence" value="ECO:0007669"/>
    <property type="project" value="UniProtKB-KW"/>
</dbReference>
<dbReference type="InterPro" id="IPR037257">
    <property type="entry name" value="T2SS_E_N_sf"/>
</dbReference>
<name>A0A7C9PH52_9BURK</name>
<reference evidence="5 6" key="1">
    <citation type="submission" date="2020-02" db="EMBL/GenBank/DDBJ databases">
        <title>Ideonella bacterium strain TBM-1.</title>
        <authorList>
            <person name="Chen W.-M."/>
        </authorList>
    </citation>
    <scope>NUCLEOTIDE SEQUENCE [LARGE SCALE GENOMIC DNA]</scope>
    <source>
        <strain evidence="5 6">TBM-1</strain>
    </source>
</reference>
<feature type="domain" description="CobQ/CobB/MinD/ParA nucleotide binding" evidence="4">
    <location>
        <begin position="134"/>
        <end position="302"/>
    </location>
</feature>
<evidence type="ECO:0000259" key="4">
    <source>
        <dbReference type="Pfam" id="PF01656"/>
    </source>
</evidence>
<dbReference type="EMBL" id="JAAGOH010000006">
    <property type="protein sequence ID" value="NDY90914.1"/>
    <property type="molecule type" value="Genomic_DNA"/>
</dbReference>
<dbReference type="SUPFAM" id="SSF160246">
    <property type="entry name" value="EspE N-terminal domain-like"/>
    <property type="match status" value="1"/>
</dbReference>
<dbReference type="PANTHER" id="PTHR32309">
    <property type="entry name" value="TYROSINE-PROTEIN KINASE"/>
    <property type="match status" value="1"/>
</dbReference>
<dbReference type="CDD" id="cd05387">
    <property type="entry name" value="BY-kinase"/>
    <property type="match status" value="1"/>
</dbReference>
<dbReference type="Proteomes" id="UP000484255">
    <property type="component" value="Unassembled WGS sequence"/>
</dbReference>
<organism evidence="5 6">
    <name type="scientific">Ideonella livida</name>
    <dbReference type="NCBI Taxonomy" id="2707176"/>
    <lineage>
        <taxon>Bacteria</taxon>
        <taxon>Pseudomonadati</taxon>
        <taxon>Pseudomonadota</taxon>
        <taxon>Betaproteobacteria</taxon>
        <taxon>Burkholderiales</taxon>
        <taxon>Sphaerotilaceae</taxon>
        <taxon>Ideonella</taxon>
    </lineage>
</organism>
<dbReference type="Gene3D" id="3.40.50.300">
    <property type="entry name" value="P-loop containing nucleotide triphosphate hydrolases"/>
    <property type="match status" value="1"/>
</dbReference>
<keyword evidence="5" id="KW-0808">Transferase</keyword>
<evidence type="ECO:0000256" key="1">
    <source>
        <dbReference type="ARBA" id="ARBA00022741"/>
    </source>
</evidence>
<evidence type="ECO:0000256" key="3">
    <source>
        <dbReference type="SAM" id="MobiDB-lite"/>
    </source>
</evidence>
<dbReference type="InterPro" id="IPR002586">
    <property type="entry name" value="CobQ/CobB/MinD/ParA_Nub-bd_dom"/>
</dbReference>
<evidence type="ECO:0000256" key="2">
    <source>
        <dbReference type="ARBA" id="ARBA00022840"/>
    </source>
</evidence>
<gene>
    <name evidence="5" type="ORF">G3A44_06860</name>
</gene>
<feature type="region of interest" description="Disordered" evidence="3">
    <location>
        <begin position="1"/>
        <end position="28"/>
    </location>
</feature>
<accession>A0A7C9PH52</accession>
<dbReference type="GO" id="GO:0004715">
    <property type="term" value="F:non-membrane spanning protein tyrosine kinase activity"/>
    <property type="evidence" value="ECO:0007669"/>
    <property type="project" value="UniProtKB-EC"/>
</dbReference>
<dbReference type="InterPro" id="IPR050445">
    <property type="entry name" value="Bact_polysacc_biosynth/exp"/>
</dbReference>
<keyword evidence="2" id="KW-0067">ATP-binding</keyword>
<keyword evidence="1" id="KW-0547">Nucleotide-binding</keyword>
<dbReference type="InterPro" id="IPR027417">
    <property type="entry name" value="P-loop_NTPase"/>
</dbReference>
<keyword evidence="5" id="KW-0418">Kinase</keyword>
<comment type="caution">
    <text evidence="5">The sequence shown here is derived from an EMBL/GenBank/DDBJ whole genome shotgun (WGS) entry which is preliminary data.</text>
</comment>
<dbReference type="GO" id="GO:0005886">
    <property type="term" value="C:plasma membrane"/>
    <property type="evidence" value="ECO:0007669"/>
    <property type="project" value="TreeGrafter"/>
</dbReference>
<dbReference type="RefSeq" id="WP_163456776.1">
    <property type="nucleotide sequence ID" value="NZ_JAAGOH010000006.1"/>
</dbReference>
<dbReference type="InterPro" id="IPR005702">
    <property type="entry name" value="Wzc-like_C"/>
</dbReference>